<evidence type="ECO:0000256" key="6">
    <source>
        <dbReference type="ARBA" id="ARBA00023002"/>
    </source>
</evidence>
<reference evidence="11 12" key="1">
    <citation type="submission" date="2018-06" db="EMBL/GenBank/DDBJ databases">
        <title>Phytoactinopolyspora halophila sp. nov., a novel halophilic actinomycete isolated from a saline soil in China.</title>
        <authorList>
            <person name="Tang S.-K."/>
        </authorList>
    </citation>
    <scope>NUCLEOTIDE SEQUENCE [LARGE SCALE GENOMIC DNA]</scope>
    <source>
        <strain evidence="11 12">YIM 96934</strain>
    </source>
</reference>
<keyword evidence="3" id="KW-0500">Molybdenum</keyword>
<feature type="domain" description="Molybdopterin oxidoreductase N-terminal" evidence="10">
    <location>
        <begin position="10"/>
        <end position="49"/>
    </location>
</feature>
<keyword evidence="5" id="KW-0574">Periplasm</keyword>
<feature type="region of interest" description="Disordered" evidence="7">
    <location>
        <begin position="754"/>
        <end position="779"/>
    </location>
</feature>
<dbReference type="Gene3D" id="3.40.50.740">
    <property type="match status" value="1"/>
</dbReference>
<dbReference type="OrthoDB" id="7376058at2"/>
<dbReference type="GO" id="GO:0016740">
    <property type="term" value="F:transferase activity"/>
    <property type="evidence" value="ECO:0007669"/>
    <property type="project" value="UniProtKB-KW"/>
</dbReference>
<dbReference type="InterPro" id="IPR006656">
    <property type="entry name" value="Mopterin_OxRdtase"/>
</dbReference>
<keyword evidence="12" id="KW-1185">Reference proteome</keyword>
<name>A0A329QEJ8_9ACTN</name>
<accession>A0A329QEJ8</accession>
<dbReference type="InterPro" id="IPR041460">
    <property type="entry name" value="Molybdopterin_N"/>
</dbReference>
<dbReference type="GO" id="GO:0009061">
    <property type="term" value="P:anaerobic respiration"/>
    <property type="evidence" value="ECO:0007669"/>
    <property type="project" value="TreeGrafter"/>
</dbReference>
<dbReference type="InterPro" id="IPR006657">
    <property type="entry name" value="MoPterin_dinucl-bd_dom"/>
</dbReference>
<dbReference type="SUPFAM" id="SSF53706">
    <property type="entry name" value="Formate dehydrogenase/DMSO reductase, domains 1-3"/>
    <property type="match status" value="1"/>
</dbReference>
<comment type="caution">
    <text evidence="11">The sequence shown here is derived from an EMBL/GenBank/DDBJ whole genome shotgun (WGS) entry which is preliminary data.</text>
</comment>
<comment type="cofactor">
    <cofactor evidence="1">
        <name>Mo-bis(molybdopterin guanine dinucleotide)</name>
        <dbReference type="ChEBI" id="CHEBI:60539"/>
    </cofactor>
</comment>
<evidence type="ECO:0000256" key="5">
    <source>
        <dbReference type="ARBA" id="ARBA00022764"/>
    </source>
</evidence>
<protein>
    <submittedName>
        <fullName evidence="11">Asp-tRNA(Asn)/Glu-tRNA(Gln) amidotransferase GatCAB subunit C</fullName>
    </submittedName>
</protein>
<feature type="domain" description="Molybdopterin oxidoreductase" evidence="8">
    <location>
        <begin position="54"/>
        <end position="509"/>
    </location>
</feature>
<evidence type="ECO:0000256" key="4">
    <source>
        <dbReference type="ARBA" id="ARBA00022723"/>
    </source>
</evidence>
<dbReference type="GO" id="GO:0030288">
    <property type="term" value="C:outer membrane-bounded periplasmic space"/>
    <property type="evidence" value="ECO:0007669"/>
    <property type="project" value="TreeGrafter"/>
</dbReference>
<keyword evidence="4" id="KW-0479">Metal-binding</keyword>
<evidence type="ECO:0000259" key="8">
    <source>
        <dbReference type="Pfam" id="PF00384"/>
    </source>
</evidence>
<dbReference type="InterPro" id="IPR006655">
    <property type="entry name" value="Mopterin_OxRdtase_prok_CS"/>
</dbReference>
<keyword evidence="11" id="KW-0808">Transferase</keyword>
<evidence type="ECO:0000259" key="9">
    <source>
        <dbReference type="Pfam" id="PF01568"/>
    </source>
</evidence>
<dbReference type="GO" id="GO:0030151">
    <property type="term" value="F:molybdenum ion binding"/>
    <property type="evidence" value="ECO:0007669"/>
    <property type="project" value="TreeGrafter"/>
</dbReference>
<dbReference type="CDD" id="cd02793">
    <property type="entry name" value="MopB_CT_DMSOR-BSOR-TMAOR"/>
    <property type="match status" value="1"/>
</dbReference>
<dbReference type="Pfam" id="PF00384">
    <property type="entry name" value="Molybdopterin"/>
    <property type="match status" value="1"/>
</dbReference>
<dbReference type="RefSeq" id="WP_112259877.1">
    <property type="nucleotide sequence ID" value="NZ_QMIG01000025.1"/>
</dbReference>
<evidence type="ECO:0000256" key="7">
    <source>
        <dbReference type="SAM" id="MobiDB-lite"/>
    </source>
</evidence>
<evidence type="ECO:0000313" key="12">
    <source>
        <dbReference type="Proteomes" id="UP000250462"/>
    </source>
</evidence>
<dbReference type="Gene3D" id="3.90.55.10">
    <property type="entry name" value="Dimethylsulfoxide Reductase, domain 3"/>
    <property type="match status" value="1"/>
</dbReference>
<dbReference type="PROSITE" id="PS00932">
    <property type="entry name" value="MOLYBDOPTERIN_PROK_3"/>
    <property type="match status" value="1"/>
</dbReference>
<evidence type="ECO:0000256" key="2">
    <source>
        <dbReference type="ARBA" id="ARBA00010312"/>
    </source>
</evidence>
<evidence type="ECO:0000259" key="10">
    <source>
        <dbReference type="Pfam" id="PF18364"/>
    </source>
</evidence>
<dbReference type="GO" id="GO:0043546">
    <property type="term" value="F:molybdopterin cofactor binding"/>
    <property type="evidence" value="ECO:0007669"/>
    <property type="project" value="InterPro"/>
</dbReference>
<evidence type="ECO:0000256" key="3">
    <source>
        <dbReference type="ARBA" id="ARBA00022505"/>
    </source>
</evidence>
<gene>
    <name evidence="11" type="ORF">DPM12_18715</name>
</gene>
<dbReference type="InterPro" id="IPR050612">
    <property type="entry name" value="Prok_Mopterin_Oxidored"/>
</dbReference>
<evidence type="ECO:0000313" key="11">
    <source>
        <dbReference type="EMBL" id="RAW10756.1"/>
    </source>
</evidence>
<evidence type="ECO:0000256" key="1">
    <source>
        <dbReference type="ARBA" id="ARBA00001942"/>
    </source>
</evidence>
<comment type="similarity">
    <text evidence="2">Belongs to the prokaryotic molybdopterin-containing oxidoreductase family.</text>
</comment>
<dbReference type="InterPro" id="IPR041954">
    <property type="entry name" value="CT_DMSOR/BSOR/TMAOR"/>
</dbReference>
<dbReference type="AlphaFoldDB" id="A0A329QEJ8"/>
<sequence>MSTAPRSGQTASHWGRYEIVTDGAEVVQVHGAHEDPDPSPIGDNYVGSLRHRARVLRPAVRRGWLDGGPGSTRRRGGDEYVEVSLDEAVELCATELERVRREHGNEAIFGGSYGWGSAGRFHHAQSQVHRFLSAIGGYTRSLNTYSHAAEEVVLPHIVGNREWFLRSLPRWSQIAEHTDLVVAFGGLPRGNVQVNPGGLGSHQNAAWQTGSMRAGVRFVVVSPSRDDTASELGAQWMPLRPNTDTAMMLAMAHTLLVEGRYDRHFVHACCAGFDRVAAHLRGEDDGVEKSAAWAAEICDVAAETIVDLARQLASCRSLVTLSWSLQRQHHGEMPYWAGFALAAMAGSMGKPGGGVGTGYSSIHNAYVHDRVSVAAALPSLPNSVPDFIPVARISDMLLDPGGAFDYDGSRSSYPDIRLVYWAGGNPFHHHQDLNRMLRAWQHPETIVVHEPYWNAMAKHADIVFPVATSLERDDLAMGLGDPWLVAMQQVAAPPEGVRTDYDVFARLARRLGAGQRFTEGRTADEWVRELYERSVRTCAEMGIELPSYAEFRRRGQIELPLSWDGPVAFEELRADPARHPLETPSGKLELYSETVAGFGYDDCPGFPTWLEPAEWLGGSLARAYPLHMVSAQPEHKLHGQLDHGAASMAAKVQSREVVWMARADAVARGFDDGEVVRVFNERGACLAAVRVTEGLRPGVVRLATGAWYDPLTPGEIGALDKHGNPNVLTPDIPASKLSQAPSAHTCLVEVERFDGPLPPVTAHDPPRLARQPPAASTSE</sequence>
<dbReference type="EMBL" id="QMIG01000025">
    <property type="protein sequence ID" value="RAW10756.1"/>
    <property type="molecule type" value="Genomic_DNA"/>
</dbReference>
<dbReference type="GO" id="GO:0009055">
    <property type="term" value="F:electron transfer activity"/>
    <property type="evidence" value="ECO:0007669"/>
    <property type="project" value="TreeGrafter"/>
</dbReference>
<dbReference type="GO" id="GO:0016491">
    <property type="term" value="F:oxidoreductase activity"/>
    <property type="evidence" value="ECO:0007669"/>
    <property type="project" value="UniProtKB-KW"/>
</dbReference>
<dbReference type="Gene3D" id="2.40.40.20">
    <property type="match status" value="1"/>
</dbReference>
<dbReference type="Pfam" id="PF18364">
    <property type="entry name" value="Molybdopterin_N"/>
    <property type="match status" value="1"/>
</dbReference>
<dbReference type="PANTHER" id="PTHR43742:SF10">
    <property type="entry name" value="TRIMETHYLAMINE-N-OXIDE REDUCTASE 2"/>
    <property type="match status" value="1"/>
</dbReference>
<keyword evidence="6" id="KW-0560">Oxidoreductase</keyword>
<dbReference type="InterPro" id="IPR009010">
    <property type="entry name" value="Asp_de-COase-like_dom_sf"/>
</dbReference>
<dbReference type="Pfam" id="PF01568">
    <property type="entry name" value="Molydop_binding"/>
    <property type="match status" value="1"/>
</dbReference>
<proteinExistence type="inferred from homology"/>
<feature type="domain" description="Molybdopterin dinucleotide-binding" evidence="9">
    <location>
        <begin position="626"/>
        <end position="746"/>
    </location>
</feature>
<dbReference type="PANTHER" id="PTHR43742">
    <property type="entry name" value="TRIMETHYLAMINE-N-OXIDE REDUCTASE"/>
    <property type="match status" value="1"/>
</dbReference>
<dbReference type="Proteomes" id="UP000250462">
    <property type="component" value="Unassembled WGS sequence"/>
</dbReference>
<organism evidence="11 12">
    <name type="scientific">Phytoactinopolyspora halophila</name>
    <dbReference type="NCBI Taxonomy" id="1981511"/>
    <lineage>
        <taxon>Bacteria</taxon>
        <taxon>Bacillati</taxon>
        <taxon>Actinomycetota</taxon>
        <taxon>Actinomycetes</taxon>
        <taxon>Jiangellales</taxon>
        <taxon>Jiangellaceae</taxon>
        <taxon>Phytoactinopolyspora</taxon>
    </lineage>
</organism>
<dbReference type="SUPFAM" id="SSF50692">
    <property type="entry name" value="ADC-like"/>
    <property type="match status" value="1"/>
</dbReference>
<dbReference type="Gene3D" id="3.40.228.10">
    <property type="entry name" value="Dimethylsulfoxide Reductase, domain 2"/>
    <property type="match status" value="1"/>
</dbReference>